<dbReference type="InterPro" id="IPR004437">
    <property type="entry name" value="ParB/RepB/Spo0J"/>
</dbReference>
<dbReference type="InterPro" id="IPR036086">
    <property type="entry name" value="ParB/Sulfiredoxin_sf"/>
</dbReference>
<dbReference type="SUPFAM" id="SSF110849">
    <property type="entry name" value="ParB/Sulfiredoxin"/>
    <property type="match status" value="1"/>
</dbReference>
<feature type="domain" description="ParB-like N-terminal" evidence="3">
    <location>
        <begin position="55"/>
        <end position="149"/>
    </location>
</feature>
<evidence type="ECO:0000259" key="3">
    <source>
        <dbReference type="SMART" id="SM00470"/>
    </source>
</evidence>
<evidence type="ECO:0000313" key="4">
    <source>
        <dbReference type="EMBL" id="KKK57070.1"/>
    </source>
</evidence>
<dbReference type="PANTHER" id="PTHR33375">
    <property type="entry name" value="CHROMOSOME-PARTITIONING PROTEIN PARB-RELATED"/>
    <property type="match status" value="1"/>
</dbReference>
<feature type="region of interest" description="Disordered" evidence="2">
    <location>
        <begin position="1"/>
        <end position="50"/>
    </location>
</feature>
<sequence>MSRTSDRPRLGRGLASLIGNSSKVTDPSGEYLPADQAAAPPARDGQGAGPGVEMAMLAIDRILPNPHQPRKRFDAGSLELLAGSMRAHGLVQPVMVSRRQDADDRDSYYLIAGERRLRAARLAGMNELPCIVRPAERQEMLELALVENIHRTDLD</sequence>
<dbReference type="Gene3D" id="3.90.1530.10">
    <property type="entry name" value="Conserved hypothetical protein from pyrococcus furiosus pfu- 392566-001, ParB domain"/>
    <property type="match status" value="1"/>
</dbReference>
<evidence type="ECO:0000256" key="1">
    <source>
        <dbReference type="ARBA" id="ARBA00023125"/>
    </source>
</evidence>
<proteinExistence type="predicted"/>
<dbReference type="CDD" id="cd16393">
    <property type="entry name" value="SPO0J_N"/>
    <property type="match status" value="1"/>
</dbReference>
<dbReference type="InterPro" id="IPR003115">
    <property type="entry name" value="ParB_N"/>
</dbReference>
<name>A0A0F8X7Y3_9ZZZZ</name>
<dbReference type="InterPro" id="IPR050336">
    <property type="entry name" value="Chromosome_partition/occlusion"/>
</dbReference>
<dbReference type="GO" id="GO:0007059">
    <property type="term" value="P:chromosome segregation"/>
    <property type="evidence" value="ECO:0007669"/>
    <property type="project" value="TreeGrafter"/>
</dbReference>
<dbReference type="AlphaFoldDB" id="A0A0F8X7Y3"/>
<comment type="caution">
    <text evidence="4">The sequence shown here is derived from an EMBL/GenBank/DDBJ whole genome shotgun (WGS) entry which is preliminary data.</text>
</comment>
<gene>
    <name evidence="4" type="ORF">LCGC14_3058180</name>
</gene>
<dbReference type="GO" id="GO:0003677">
    <property type="term" value="F:DNA binding"/>
    <property type="evidence" value="ECO:0007669"/>
    <property type="project" value="UniProtKB-KW"/>
</dbReference>
<dbReference type="GO" id="GO:0005694">
    <property type="term" value="C:chromosome"/>
    <property type="evidence" value="ECO:0007669"/>
    <property type="project" value="TreeGrafter"/>
</dbReference>
<reference evidence="4" key="1">
    <citation type="journal article" date="2015" name="Nature">
        <title>Complex archaea that bridge the gap between prokaryotes and eukaryotes.</title>
        <authorList>
            <person name="Spang A."/>
            <person name="Saw J.H."/>
            <person name="Jorgensen S.L."/>
            <person name="Zaremba-Niedzwiedzka K."/>
            <person name="Martijn J."/>
            <person name="Lind A.E."/>
            <person name="van Eijk R."/>
            <person name="Schleper C."/>
            <person name="Guy L."/>
            <person name="Ettema T.J."/>
        </authorList>
    </citation>
    <scope>NUCLEOTIDE SEQUENCE</scope>
</reference>
<feature type="non-terminal residue" evidence="4">
    <location>
        <position position="155"/>
    </location>
</feature>
<protein>
    <recommendedName>
        <fullName evidence="3">ParB-like N-terminal domain-containing protein</fullName>
    </recommendedName>
</protein>
<dbReference type="Pfam" id="PF02195">
    <property type="entry name" value="ParB_N"/>
    <property type="match status" value="1"/>
</dbReference>
<evidence type="ECO:0000256" key="2">
    <source>
        <dbReference type="SAM" id="MobiDB-lite"/>
    </source>
</evidence>
<dbReference type="SMART" id="SM00470">
    <property type="entry name" value="ParB"/>
    <property type="match status" value="1"/>
</dbReference>
<dbReference type="PANTHER" id="PTHR33375:SF1">
    <property type="entry name" value="CHROMOSOME-PARTITIONING PROTEIN PARB-RELATED"/>
    <property type="match status" value="1"/>
</dbReference>
<organism evidence="4">
    <name type="scientific">marine sediment metagenome</name>
    <dbReference type="NCBI Taxonomy" id="412755"/>
    <lineage>
        <taxon>unclassified sequences</taxon>
        <taxon>metagenomes</taxon>
        <taxon>ecological metagenomes</taxon>
    </lineage>
</organism>
<dbReference type="GO" id="GO:0045881">
    <property type="term" value="P:positive regulation of sporulation resulting in formation of a cellular spore"/>
    <property type="evidence" value="ECO:0007669"/>
    <property type="project" value="TreeGrafter"/>
</dbReference>
<keyword evidence="1" id="KW-0238">DNA-binding</keyword>
<dbReference type="FunFam" id="3.90.1530.30:FF:000001">
    <property type="entry name" value="Chromosome partitioning protein ParB"/>
    <property type="match status" value="1"/>
</dbReference>
<dbReference type="NCBIfam" id="TIGR00180">
    <property type="entry name" value="parB_part"/>
    <property type="match status" value="1"/>
</dbReference>
<feature type="compositionally biased region" description="Low complexity" evidence="2">
    <location>
        <begin position="33"/>
        <end position="45"/>
    </location>
</feature>
<accession>A0A0F8X7Y3</accession>
<dbReference type="EMBL" id="LAZR01064671">
    <property type="protein sequence ID" value="KKK57070.1"/>
    <property type="molecule type" value="Genomic_DNA"/>
</dbReference>